<dbReference type="InterPro" id="IPR014729">
    <property type="entry name" value="Rossmann-like_a/b/a_fold"/>
</dbReference>
<accession>I4VSX8</accession>
<dbReference type="STRING" id="1163408.UU9_05924"/>
<evidence type="ECO:0000313" key="2">
    <source>
        <dbReference type="Proteomes" id="UP000004210"/>
    </source>
</evidence>
<dbReference type="Proteomes" id="UP000004210">
    <property type="component" value="Unassembled WGS sequence"/>
</dbReference>
<sequence length="457" mass="50417">MSRQSIVFRVGVDDAGPMLHRLSGAHATEIAFGGFDEIDHQLGDILTKLEDLGLQPSERALDLALLAAAVTAADTRVERGVDGQDGWTRELELCLPVREHEVWVGLTPLLERTLNFLTGDRWTLAFRPRVGSAATILEPITQTLADKPKSVCLFSGGLDSFIGAVDLLAREERVLLVSHYWDGITSKYQDTCLAALHERYAEVPFYSVRARVGFATGTVDGSKGENTLRGRSFLFFALAALAADAIGGIVNIHVPENGLISLNVPLDPLRLGSLSTRTTHPYYMARFNELLEALGLGGRLHNAYRHMTKGEMVEECADPEFLAEHAGNTISCSSPNKARFSQDEERRQPKNCGYCVPCLIRRAALEHGLGKDDTDYQLVDLEASVLDSRSAEGEHVRSFQLAISRLRSHPGRAKFDIHKPGPLIDFPQDWAEYEAVYRDGLEEVARLLENVEAKPSD</sequence>
<comment type="caution">
    <text evidence="1">The sequence shown here is derived from an EMBL/GenBank/DDBJ whole genome shotgun (WGS) entry which is preliminary data.</text>
</comment>
<dbReference type="NCBIfam" id="NF041925">
    <property type="entry name" value="QatC"/>
    <property type="match status" value="1"/>
</dbReference>
<evidence type="ECO:0000313" key="1">
    <source>
        <dbReference type="EMBL" id="EIL90319.1"/>
    </source>
</evidence>
<keyword evidence="2" id="KW-1185">Reference proteome</keyword>
<dbReference type="InterPro" id="IPR049676">
    <property type="entry name" value="QatC"/>
</dbReference>
<dbReference type="Gene3D" id="3.40.50.620">
    <property type="entry name" value="HUPs"/>
    <property type="match status" value="1"/>
</dbReference>
<dbReference type="PATRIC" id="fig|1163408.3.peg.1213"/>
<dbReference type="EMBL" id="AJXU01000028">
    <property type="protein sequence ID" value="EIL90319.1"/>
    <property type="molecule type" value="Genomic_DNA"/>
</dbReference>
<organism evidence="1 2">
    <name type="scientific">Rhodanobacter fulvus Jip2</name>
    <dbReference type="NCBI Taxonomy" id="1163408"/>
    <lineage>
        <taxon>Bacteria</taxon>
        <taxon>Pseudomonadati</taxon>
        <taxon>Pseudomonadota</taxon>
        <taxon>Gammaproteobacteria</taxon>
        <taxon>Lysobacterales</taxon>
        <taxon>Rhodanobacteraceae</taxon>
        <taxon>Rhodanobacter</taxon>
    </lineage>
</organism>
<dbReference type="eggNOG" id="COG0603">
    <property type="taxonomic scope" value="Bacteria"/>
</dbReference>
<protein>
    <recommendedName>
        <fullName evidence="3">7-cyano-7-deazaguanine synthase</fullName>
    </recommendedName>
</protein>
<dbReference type="AlphaFoldDB" id="I4VSX8"/>
<gene>
    <name evidence="1" type="ORF">UU9_05924</name>
</gene>
<reference evidence="1 2" key="1">
    <citation type="journal article" date="2012" name="J. Bacteriol.">
        <title>Genome sequences for six rhodanobacter strains, isolated from soils and the terrestrial subsurface, with variable denitrification capabilities.</title>
        <authorList>
            <person name="Kostka J.E."/>
            <person name="Green S.J."/>
            <person name="Rishishwar L."/>
            <person name="Prakash O."/>
            <person name="Katz L.S."/>
            <person name="Marino-Ramirez L."/>
            <person name="Jordan I.K."/>
            <person name="Munk C."/>
            <person name="Ivanova N."/>
            <person name="Mikhailova N."/>
            <person name="Watson D.B."/>
            <person name="Brown S.D."/>
            <person name="Palumbo A.V."/>
            <person name="Brooks S.C."/>
        </authorList>
    </citation>
    <scope>NUCLEOTIDE SEQUENCE [LARGE SCALE GENOMIC DNA]</scope>
    <source>
        <strain evidence="2">Jip2T</strain>
    </source>
</reference>
<evidence type="ECO:0008006" key="3">
    <source>
        <dbReference type="Google" id="ProtNLM"/>
    </source>
</evidence>
<dbReference type="OrthoDB" id="9789567at2"/>
<name>I4VSX8_9GAMM</name>
<dbReference type="SUPFAM" id="SSF52402">
    <property type="entry name" value="Adenine nucleotide alpha hydrolases-like"/>
    <property type="match status" value="1"/>
</dbReference>
<dbReference type="RefSeq" id="WP_007080825.1">
    <property type="nucleotide sequence ID" value="NZ_AJXU01000028.1"/>
</dbReference>
<proteinExistence type="predicted"/>